<dbReference type="PANTHER" id="PTHR43830">
    <property type="entry name" value="PROTEIN PSP1"/>
    <property type="match status" value="1"/>
</dbReference>
<evidence type="ECO:0000256" key="1">
    <source>
        <dbReference type="SAM" id="MobiDB-lite"/>
    </source>
</evidence>
<dbReference type="NCBIfam" id="NF041131">
    <property type="entry name" value="RicT_YaaT_fam"/>
    <property type="match status" value="1"/>
</dbReference>
<gene>
    <name evidence="3" type="ORF">EFY79_11520</name>
</gene>
<keyword evidence="4" id="KW-1185">Reference proteome</keyword>
<dbReference type="PANTHER" id="PTHR43830:SF3">
    <property type="entry name" value="PROTEIN PSP1"/>
    <property type="match status" value="1"/>
</dbReference>
<dbReference type="GO" id="GO:0005737">
    <property type="term" value="C:cytoplasm"/>
    <property type="evidence" value="ECO:0007669"/>
    <property type="project" value="TreeGrafter"/>
</dbReference>
<dbReference type="RefSeq" id="WP_123120853.1">
    <property type="nucleotide sequence ID" value="NZ_RJJR01000008.1"/>
</dbReference>
<feature type="region of interest" description="Disordered" evidence="1">
    <location>
        <begin position="359"/>
        <end position="414"/>
    </location>
</feature>
<proteinExistence type="predicted"/>
<dbReference type="AlphaFoldDB" id="A0A3M9NES0"/>
<dbReference type="InterPro" id="IPR007557">
    <property type="entry name" value="PSP1_C"/>
</dbReference>
<dbReference type="OrthoDB" id="9779344at2"/>
<organism evidence="3 4">
    <name type="scientific">Hanamia caeni</name>
    <dbReference type="NCBI Taxonomy" id="2294116"/>
    <lineage>
        <taxon>Bacteria</taxon>
        <taxon>Pseudomonadati</taxon>
        <taxon>Bacteroidota</taxon>
        <taxon>Chitinophagia</taxon>
        <taxon>Chitinophagales</taxon>
        <taxon>Chitinophagaceae</taxon>
        <taxon>Hanamia</taxon>
    </lineage>
</organism>
<dbReference type="EMBL" id="RJJR01000008">
    <property type="protein sequence ID" value="RNI36300.1"/>
    <property type="molecule type" value="Genomic_DNA"/>
</dbReference>
<evidence type="ECO:0000313" key="4">
    <source>
        <dbReference type="Proteomes" id="UP000267223"/>
    </source>
</evidence>
<reference evidence="3 4" key="1">
    <citation type="submission" date="2018-11" db="EMBL/GenBank/DDBJ databases">
        <title>Draft genome sequence of Ferruginibacter sp. BO-59.</title>
        <authorList>
            <person name="Im W.T."/>
        </authorList>
    </citation>
    <scope>NUCLEOTIDE SEQUENCE [LARGE SCALE GENOMIC DNA]</scope>
    <source>
        <strain evidence="3 4">BO-59</strain>
    </source>
</reference>
<accession>A0A3M9NES0</accession>
<evidence type="ECO:0000313" key="3">
    <source>
        <dbReference type="EMBL" id="RNI36300.1"/>
    </source>
</evidence>
<feature type="domain" description="PSP1 C-terminal" evidence="2">
    <location>
        <begin position="113"/>
        <end position="198"/>
    </location>
</feature>
<name>A0A3M9NES0_9BACT</name>
<dbReference type="InterPro" id="IPR047767">
    <property type="entry name" value="PSP1-like"/>
</dbReference>
<protein>
    <recommendedName>
        <fullName evidence="2">PSP1 C-terminal domain-containing protein</fullName>
    </recommendedName>
</protein>
<comment type="caution">
    <text evidence="3">The sequence shown here is derived from an EMBL/GenBank/DDBJ whole genome shotgun (WGS) entry which is preliminary data.</text>
</comment>
<dbReference type="Proteomes" id="UP000267223">
    <property type="component" value="Unassembled WGS sequence"/>
</dbReference>
<evidence type="ECO:0000259" key="2">
    <source>
        <dbReference type="PROSITE" id="PS51411"/>
    </source>
</evidence>
<dbReference type="Pfam" id="PF04468">
    <property type="entry name" value="PSP1"/>
    <property type="match status" value="1"/>
</dbReference>
<sequence length="414" mass="46972">MGCTSCGTGKPNGCKSNGGCSSGGCNRLNVYDWLADLPIDNPEDYCKIVEVSFNQGSRKDYYKNTTGNYFSKGDIVAVEGISGFDVGTVNLSGELVRFQLKKKRLDEYTSEFKKILRLATDNDIAKWKETKLRERQVLIRSRAIARQLNLNLKMSEVEIQADARKATFYYIADERVDFRELIRLYANEFKVKVEMKQIGARQEAGKVGGIGSCGRELCCSTWLTDFKSVNTNAARYQNLSINQTKLSGQCGRLKCCLNYELDTYLDALQYFPEDADVIEVAKGKAFLVKKDIFRNLMWYSMSDSTKYYPLSIETVKDIKAQNQRGIKPAALQTVEIVSDKPKDVEPEFVDVVGQISLKSLEKNNNKRKSPPKKNRENNQNSPRGSANQKHRHKPTNNRRNNNNQNNRDKNPPKS</sequence>
<dbReference type="PROSITE" id="PS51411">
    <property type="entry name" value="PSP1_C"/>
    <property type="match status" value="1"/>
</dbReference>